<evidence type="ECO:0000313" key="2">
    <source>
        <dbReference type="Proteomes" id="UP000186758"/>
    </source>
</evidence>
<organism evidence="1 2">
    <name type="scientific">Faecalibaculum rodentium</name>
    <dbReference type="NCBI Taxonomy" id="1702221"/>
    <lineage>
        <taxon>Bacteria</taxon>
        <taxon>Bacillati</taxon>
        <taxon>Bacillota</taxon>
        <taxon>Erysipelotrichia</taxon>
        <taxon>Erysipelotrichales</taxon>
        <taxon>Erysipelotrichaceae</taxon>
        <taxon>Faecalibaculum</taxon>
    </lineage>
</organism>
<comment type="caution">
    <text evidence="1">The sequence shown here is derived from an EMBL/GenBank/DDBJ whole genome shotgun (WGS) entry which is preliminary data.</text>
</comment>
<evidence type="ECO:0008006" key="3">
    <source>
        <dbReference type="Google" id="ProtNLM"/>
    </source>
</evidence>
<evidence type="ECO:0000313" key="1">
    <source>
        <dbReference type="EMBL" id="OLU44564.1"/>
    </source>
</evidence>
<sequence length="314" mass="35936">MNTLLENFGLKTRIKPWRDFSKFPVYLQYNYEYSLVEIGDDDFILMSPKESNYPVATIKIHLIRLQELTGHKSVLNIKHGSSSVTRSLIKNRIPFIVDDRQAYLPFLGVQIKPLRESIRQRNSMSPAAQVTALFFIYSNSNQLPMKILTKALPYSSMTVSRACQELDATGLFEAKKEGREIVLLGKYPKIELFSLLKTQLRSPIKKIIYTSPENTKSCLMAGLTALASCSFLNAPVTPEYAVYSKNMPSEYSETRLDKEQVMVEVWDYDPKILGSEKTVDILSLALSLADRHDERIELELENCLNQFWRSENEG</sequence>
<dbReference type="AlphaFoldDB" id="A0A1Q9YJE7"/>
<reference evidence="1 2" key="1">
    <citation type="submission" date="2016-11" db="EMBL/GenBank/DDBJ databases">
        <title>Description of two novel members of the family Erysipelotrichaceae: Ileibacterium lipovorans gen. nov., sp. nov. and Dubosiella newyorkensis, gen. nov., sp. nov.</title>
        <authorList>
            <person name="Cox L.M."/>
            <person name="Sohn J."/>
            <person name="Tyrrell K.L."/>
            <person name="Citron D.M."/>
            <person name="Lawson P.A."/>
            <person name="Patel N.B."/>
            <person name="Iizumi T."/>
            <person name="Perez-Perez G.I."/>
            <person name="Goldstein E.J."/>
            <person name="Blaser M.J."/>
        </authorList>
    </citation>
    <scope>NUCLEOTIDE SEQUENCE [LARGE SCALE GENOMIC DNA]</scope>
    <source>
        <strain evidence="1 2">NYU-BL-K8</strain>
    </source>
</reference>
<dbReference type="Proteomes" id="UP000186758">
    <property type="component" value="Unassembled WGS sequence"/>
</dbReference>
<dbReference type="EMBL" id="MPJZ01000063">
    <property type="protein sequence ID" value="OLU44564.1"/>
    <property type="molecule type" value="Genomic_DNA"/>
</dbReference>
<accession>A0A1Q9YJE7</accession>
<dbReference type="RefSeq" id="WP_075885591.1">
    <property type="nucleotide sequence ID" value="NZ_MPJZ01000063.1"/>
</dbReference>
<proteinExistence type="predicted"/>
<gene>
    <name evidence="1" type="ORF">BO223_07745</name>
</gene>
<name>A0A1Q9YJE7_9FIRM</name>
<protein>
    <recommendedName>
        <fullName evidence="3">MarR family transcriptional regulator</fullName>
    </recommendedName>
</protein>